<evidence type="ECO:0000256" key="4">
    <source>
        <dbReference type="ARBA" id="ARBA00022960"/>
    </source>
</evidence>
<evidence type="ECO:0000256" key="6">
    <source>
        <dbReference type="ARBA" id="ARBA00023136"/>
    </source>
</evidence>
<reference evidence="8" key="1">
    <citation type="submission" date="2019-03" db="EMBL/GenBank/DDBJ databases">
        <authorList>
            <person name="Hao L."/>
        </authorList>
    </citation>
    <scope>NUCLEOTIDE SEQUENCE</scope>
</reference>
<feature type="transmembrane region" description="Helical" evidence="7">
    <location>
        <begin position="95"/>
        <end position="121"/>
    </location>
</feature>
<keyword evidence="3 7" id="KW-0812">Transmembrane</keyword>
<dbReference type="InterPro" id="IPR017225">
    <property type="entry name" value="Cell_shape_determin_MreD_prd"/>
</dbReference>
<keyword evidence="2" id="KW-1003">Cell membrane</keyword>
<evidence type="ECO:0000256" key="5">
    <source>
        <dbReference type="ARBA" id="ARBA00022989"/>
    </source>
</evidence>
<dbReference type="Pfam" id="PF04093">
    <property type="entry name" value="MreD"/>
    <property type="match status" value="1"/>
</dbReference>
<accession>A0A485LW08</accession>
<dbReference type="GO" id="GO:0005886">
    <property type="term" value="C:plasma membrane"/>
    <property type="evidence" value="ECO:0007669"/>
    <property type="project" value="UniProtKB-SubCell"/>
</dbReference>
<dbReference type="AlphaFoldDB" id="A0A485LW08"/>
<gene>
    <name evidence="8" type="ORF">SCFA_1770002</name>
</gene>
<protein>
    <submittedName>
        <fullName evidence="8">Rod shape-determining protein MreD</fullName>
    </submittedName>
</protein>
<proteinExistence type="predicted"/>
<dbReference type="NCBIfam" id="TIGR03426">
    <property type="entry name" value="shape_MreD"/>
    <property type="match status" value="1"/>
</dbReference>
<evidence type="ECO:0000256" key="2">
    <source>
        <dbReference type="ARBA" id="ARBA00022475"/>
    </source>
</evidence>
<dbReference type="EMBL" id="CAADRN010000087">
    <property type="protein sequence ID" value="VFU12470.1"/>
    <property type="molecule type" value="Genomic_DNA"/>
</dbReference>
<comment type="subcellular location">
    <subcellularLocation>
        <location evidence="1">Cell membrane</location>
        <topology evidence="1">Multi-pass membrane protein</topology>
    </subcellularLocation>
</comment>
<keyword evidence="6 7" id="KW-0472">Membrane</keyword>
<name>A0A485LW08_9ZZZZ</name>
<evidence type="ECO:0000256" key="1">
    <source>
        <dbReference type="ARBA" id="ARBA00004651"/>
    </source>
</evidence>
<dbReference type="InterPro" id="IPR007227">
    <property type="entry name" value="Cell_shape_determining_MreD"/>
</dbReference>
<evidence type="ECO:0000256" key="3">
    <source>
        <dbReference type="ARBA" id="ARBA00022692"/>
    </source>
</evidence>
<evidence type="ECO:0000313" key="8">
    <source>
        <dbReference type="EMBL" id="VFU12470.1"/>
    </source>
</evidence>
<dbReference type="PIRSF" id="PIRSF037497">
    <property type="entry name" value="MreD_Clostridium/Treponema_prd"/>
    <property type="match status" value="1"/>
</dbReference>
<sequence length="163" mass="17864">MPFLVLLLFLAGALILQTTVLDYVSVLGIKPDLVMLIVVLNGFLLGTREGAFLGYAAGILEDLFAGGFIGLNALSKMAAGYLAGMAGLRLFRENTLVATSVVFLGAFAGNSVYYVLLYILGIEVPPFYAFLRVIIPVAVYTSLLTPLFFRRIFRFVQLRDREI</sequence>
<feature type="transmembrane region" description="Helical" evidence="7">
    <location>
        <begin position="127"/>
        <end position="149"/>
    </location>
</feature>
<dbReference type="GO" id="GO:0008360">
    <property type="term" value="P:regulation of cell shape"/>
    <property type="evidence" value="ECO:0007669"/>
    <property type="project" value="UniProtKB-KW"/>
</dbReference>
<keyword evidence="5 7" id="KW-1133">Transmembrane helix</keyword>
<keyword evidence="4" id="KW-0133">Cell shape</keyword>
<evidence type="ECO:0000256" key="7">
    <source>
        <dbReference type="SAM" id="Phobius"/>
    </source>
</evidence>
<organism evidence="8">
    <name type="scientific">anaerobic digester metagenome</name>
    <dbReference type="NCBI Taxonomy" id="1263854"/>
    <lineage>
        <taxon>unclassified sequences</taxon>
        <taxon>metagenomes</taxon>
        <taxon>ecological metagenomes</taxon>
    </lineage>
</organism>